<dbReference type="InterPro" id="IPR003793">
    <property type="entry name" value="UPF0166"/>
</dbReference>
<dbReference type="InterPro" id="IPR011322">
    <property type="entry name" value="N-reg_PII-like_a/b"/>
</dbReference>
<dbReference type="AlphaFoldDB" id="A0A4S3KH16"/>
<evidence type="ECO:0000256" key="1">
    <source>
        <dbReference type="ARBA" id="ARBA00010554"/>
    </source>
</evidence>
<protein>
    <submittedName>
        <fullName evidence="2">Uncharacterized protein</fullName>
    </submittedName>
</protein>
<reference evidence="2 3" key="1">
    <citation type="submission" date="2017-02" db="EMBL/GenBank/DDBJ databases">
        <title>Whole genome sequencing of Metallibacterium scheffleri DSM 24874 (T).</title>
        <authorList>
            <person name="Kumar S."/>
            <person name="Patil P."/>
            <person name="Patil P.B."/>
        </authorList>
    </citation>
    <scope>NUCLEOTIDE SEQUENCE [LARGE SCALE GENOMIC DNA]</scope>
    <source>
        <strain evidence="2 3">DSM 24874</strain>
    </source>
</reference>
<evidence type="ECO:0000313" key="2">
    <source>
        <dbReference type="EMBL" id="THD07869.1"/>
    </source>
</evidence>
<accession>A0A4S3KH16</accession>
<dbReference type="Gene3D" id="3.30.70.120">
    <property type="match status" value="1"/>
</dbReference>
<gene>
    <name evidence="2" type="ORF">B1806_14045</name>
</gene>
<dbReference type="OrthoDB" id="5339790at2"/>
<dbReference type="Pfam" id="PF02641">
    <property type="entry name" value="DUF190"/>
    <property type="match status" value="1"/>
</dbReference>
<name>A0A4S3KH16_9GAMM</name>
<dbReference type="PANTHER" id="PTHR35983:SF1">
    <property type="entry name" value="UPF0166 PROTEIN TM_0021"/>
    <property type="match status" value="1"/>
</dbReference>
<dbReference type="RefSeq" id="WP_081128738.1">
    <property type="nucleotide sequence ID" value="NZ_DAHXOC010000006.1"/>
</dbReference>
<dbReference type="PANTHER" id="PTHR35983">
    <property type="entry name" value="UPF0166 PROTEIN TM_0021"/>
    <property type="match status" value="1"/>
</dbReference>
<comment type="similarity">
    <text evidence="1">Belongs to the UPF0166 family.</text>
</comment>
<dbReference type="STRING" id="993689.GCA_002077135_02822"/>
<sequence length="116" mass="12983">MIGCALRFYMHENQKHQGKLVYEWLLEQAKRRGIHGGSAFRAIAGFGRHGQLHEQAFFEMAANLTVLVEFVVSKDEADALIALAEEDKAPLFWSRAPVEFGNTVPHAQRPPPQSPA</sequence>
<keyword evidence="3" id="KW-1185">Reference proteome</keyword>
<dbReference type="SUPFAM" id="SSF54913">
    <property type="entry name" value="GlnB-like"/>
    <property type="match status" value="1"/>
</dbReference>
<dbReference type="InterPro" id="IPR015867">
    <property type="entry name" value="N-reg_PII/ATP_PRibTrfase_C"/>
</dbReference>
<organism evidence="2 3">
    <name type="scientific">Metallibacterium scheffleri</name>
    <dbReference type="NCBI Taxonomy" id="993689"/>
    <lineage>
        <taxon>Bacteria</taxon>
        <taxon>Pseudomonadati</taxon>
        <taxon>Pseudomonadota</taxon>
        <taxon>Gammaproteobacteria</taxon>
        <taxon>Lysobacterales</taxon>
        <taxon>Rhodanobacteraceae</taxon>
        <taxon>Metallibacterium</taxon>
    </lineage>
</organism>
<dbReference type="EMBL" id="MWQO01000054">
    <property type="protein sequence ID" value="THD07869.1"/>
    <property type="molecule type" value="Genomic_DNA"/>
</dbReference>
<dbReference type="Proteomes" id="UP000307749">
    <property type="component" value="Unassembled WGS sequence"/>
</dbReference>
<comment type="caution">
    <text evidence="2">The sequence shown here is derived from an EMBL/GenBank/DDBJ whole genome shotgun (WGS) entry which is preliminary data.</text>
</comment>
<evidence type="ECO:0000313" key="3">
    <source>
        <dbReference type="Proteomes" id="UP000307749"/>
    </source>
</evidence>
<proteinExistence type="inferred from homology"/>